<evidence type="ECO:0000256" key="1">
    <source>
        <dbReference type="ARBA" id="ARBA00004533"/>
    </source>
</evidence>
<evidence type="ECO:0000256" key="8">
    <source>
        <dbReference type="ARBA" id="ARBA00022660"/>
    </source>
</evidence>
<dbReference type="PROSITE" id="PS51007">
    <property type="entry name" value="CYTC"/>
    <property type="match status" value="2"/>
</dbReference>
<proteinExistence type="inferred from homology"/>
<dbReference type="PANTHER" id="PTHR33751:SF1">
    <property type="entry name" value="CBB3-TYPE CYTOCHROME C OXIDASE SUBUNIT FIXP"/>
    <property type="match status" value="1"/>
</dbReference>
<comment type="caution">
    <text evidence="22">The sequence shown here is derived from an EMBL/GenBank/DDBJ whole genome shotgun (WGS) entry which is preliminary data.</text>
</comment>
<feature type="transmembrane region" description="Helical" evidence="20">
    <location>
        <begin position="12"/>
        <end position="31"/>
    </location>
</feature>
<comment type="pathway">
    <text evidence="2 19">Energy metabolism; oxidative phosphorylation.</text>
</comment>
<protein>
    <recommendedName>
        <fullName evidence="19">Cbb3-type cytochrome c oxidase subunit</fullName>
    </recommendedName>
</protein>
<keyword evidence="17 19" id="KW-0406">Ion transport</keyword>
<dbReference type="InterPro" id="IPR008168">
    <property type="entry name" value="Cyt_C_IC"/>
</dbReference>
<keyword evidence="5 19" id="KW-1003">Cell membrane</keyword>
<comment type="subunit">
    <text evidence="19">Component of the cbb3-type cytochrome c oxidase.</text>
</comment>
<evidence type="ECO:0000256" key="10">
    <source>
        <dbReference type="ARBA" id="ARBA00022723"/>
    </source>
</evidence>
<keyword evidence="15 19" id="KW-0560">Oxidoreductase</keyword>
<evidence type="ECO:0000256" key="6">
    <source>
        <dbReference type="ARBA" id="ARBA00022519"/>
    </source>
</evidence>
<dbReference type="Gene3D" id="6.10.280.130">
    <property type="match status" value="1"/>
</dbReference>
<dbReference type="Pfam" id="PF14715">
    <property type="entry name" value="FixP_N"/>
    <property type="match status" value="1"/>
</dbReference>
<evidence type="ECO:0000256" key="18">
    <source>
        <dbReference type="ARBA" id="ARBA00023136"/>
    </source>
</evidence>
<comment type="function">
    <text evidence="19">C-type cytochrome. Part of the cbb3-type cytochrome c oxidase complex.</text>
</comment>
<evidence type="ECO:0000256" key="17">
    <source>
        <dbReference type="ARBA" id="ARBA00023065"/>
    </source>
</evidence>
<keyword evidence="4 19" id="KW-0813">Transport</keyword>
<dbReference type="Gene3D" id="1.10.760.10">
    <property type="entry name" value="Cytochrome c-like domain"/>
    <property type="match status" value="2"/>
</dbReference>
<evidence type="ECO:0000313" key="22">
    <source>
        <dbReference type="EMBL" id="MEN3069366.1"/>
    </source>
</evidence>
<evidence type="ECO:0000256" key="11">
    <source>
        <dbReference type="ARBA" id="ARBA00022737"/>
    </source>
</evidence>
<evidence type="ECO:0000256" key="13">
    <source>
        <dbReference type="ARBA" id="ARBA00022982"/>
    </source>
</evidence>
<feature type="transmembrane region" description="Helical" evidence="20">
    <location>
        <begin position="73"/>
        <end position="92"/>
    </location>
</feature>
<keyword evidence="14 20" id="KW-1133">Transmembrane helix</keyword>
<gene>
    <name evidence="22" type="primary">ccoP</name>
    <name evidence="22" type="ORF">ABDB84_12815</name>
</gene>
<name>A0ABU9YZX1_9RHOO</name>
<evidence type="ECO:0000256" key="12">
    <source>
        <dbReference type="ARBA" id="ARBA00022781"/>
    </source>
</evidence>
<dbReference type="PIRSF" id="PIRSF000006">
    <property type="entry name" value="Cbb3-Cox_fixP"/>
    <property type="match status" value="1"/>
</dbReference>
<dbReference type="EMBL" id="JBDIVE010000006">
    <property type="protein sequence ID" value="MEN3069366.1"/>
    <property type="molecule type" value="Genomic_DNA"/>
</dbReference>
<keyword evidence="8 19" id="KW-0679">Respiratory chain</keyword>
<dbReference type="NCBIfam" id="TIGR00782">
    <property type="entry name" value="ccoP"/>
    <property type="match status" value="1"/>
</dbReference>
<evidence type="ECO:0000256" key="14">
    <source>
        <dbReference type="ARBA" id="ARBA00022989"/>
    </source>
</evidence>
<dbReference type="InterPro" id="IPR050597">
    <property type="entry name" value="Cytochrome_c_Oxidase_Subunit"/>
</dbReference>
<dbReference type="RefSeq" id="WP_345920135.1">
    <property type="nucleotide sequence ID" value="NZ_JBDIVE010000006.1"/>
</dbReference>
<dbReference type="InterPro" id="IPR038414">
    <property type="entry name" value="CcoP_N_sf"/>
</dbReference>
<evidence type="ECO:0000256" key="15">
    <source>
        <dbReference type="ARBA" id="ARBA00023002"/>
    </source>
</evidence>
<evidence type="ECO:0000256" key="7">
    <source>
        <dbReference type="ARBA" id="ARBA00022617"/>
    </source>
</evidence>
<evidence type="ECO:0000313" key="23">
    <source>
        <dbReference type="Proteomes" id="UP001410394"/>
    </source>
</evidence>
<dbReference type="InterPro" id="IPR004678">
    <property type="entry name" value="Cyt_c_oxidase_cbb3_su3"/>
</dbReference>
<keyword evidence="11" id="KW-0677">Repeat</keyword>
<keyword evidence="23" id="KW-1185">Reference proteome</keyword>
<evidence type="ECO:0000256" key="19">
    <source>
        <dbReference type="PIRNR" id="PIRNR000006"/>
    </source>
</evidence>
<evidence type="ECO:0000259" key="21">
    <source>
        <dbReference type="PROSITE" id="PS51007"/>
    </source>
</evidence>
<keyword evidence="10 19" id="KW-0479">Metal-binding</keyword>
<keyword evidence="16 19" id="KW-0408">Iron</keyword>
<evidence type="ECO:0000256" key="4">
    <source>
        <dbReference type="ARBA" id="ARBA00022448"/>
    </source>
</evidence>
<dbReference type="PRINTS" id="PR00605">
    <property type="entry name" value="CYTCHROMECIC"/>
</dbReference>
<evidence type="ECO:0000256" key="5">
    <source>
        <dbReference type="ARBA" id="ARBA00022475"/>
    </source>
</evidence>
<dbReference type="Pfam" id="PF13442">
    <property type="entry name" value="Cytochrome_CBB3"/>
    <property type="match status" value="2"/>
</dbReference>
<feature type="domain" description="Cytochrome c" evidence="21">
    <location>
        <begin position="141"/>
        <end position="221"/>
    </location>
</feature>
<evidence type="ECO:0000256" key="9">
    <source>
        <dbReference type="ARBA" id="ARBA00022692"/>
    </source>
</evidence>
<comment type="similarity">
    <text evidence="3 19">Belongs to the CcoP / FixP family.</text>
</comment>
<evidence type="ECO:0000256" key="16">
    <source>
        <dbReference type="ARBA" id="ARBA00023004"/>
    </source>
</evidence>
<keyword evidence="12 19" id="KW-0375">Hydrogen ion transport</keyword>
<evidence type="ECO:0000256" key="3">
    <source>
        <dbReference type="ARBA" id="ARBA00006113"/>
    </source>
</evidence>
<keyword evidence="7 19" id="KW-0349">Heme</keyword>
<feature type="domain" description="Cytochrome c" evidence="21">
    <location>
        <begin position="228"/>
        <end position="308"/>
    </location>
</feature>
<keyword evidence="6 19" id="KW-0997">Cell inner membrane</keyword>
<accession>A0ABU9YZX1</accession>
<keyword evidence="13 19" id="KW-0249">Electron transport</keyword>
<sequence length="312" mass="33490">MSDFVSDFWSYYVGIAVILSIVACAWLLWVMSRGKTTPNRPLKEGEDPRLAVGTTGHVWDETLEELNNPLPGWWAGLFIITIVFSLVYLVFYPGLGSFQGQFGWTSVKQYEAEKQATDAAVAPLYAKFASLTTEQLAANPDAMAVGERLFLNNCAQCHGSDARGNKGFPNLTDNDWLYGGTPEKIHETITKGRNGVMPSMAAAVGSADDVTNLANYVLSLSQSGGDPLKANLGREKFVVCAACHGPEGKGNQAVGAPNLTDGIWLYGFGLDKVIAAINGGHNGMMPAQEGKLSAGQINILSAYVWHLSNKAP</sequence>
<comment type="cofactor">
    <cofactor evidence="19">
        <name>heme c</name>
        <dbReference type="ChEBI" id="CHEBI:61717"/>
    </cofactor>
    <text evidence="19">Binds 2 heme C groups per subunit.</text>
</comment>
<reference evidence="22 23" key="1">
    <citation type="journal article" date="2018" name="Int. J. Syst. Evol. Microbiol.">
        <title>Uliginosibacterium sediminicola sp. nov., isolated from freshwater sediment.</title>
        <authorList>
            <person name="Hwang W.M."/>
            <person name="Kim S.M."/>
            <person name="Kang K."/>
            <person name="Ahn T.Y."/>
        </authorList>
    </citation>
    <scope>NUCLEOTIDE SEQUENCE [LARGE SCALE GENOMIC DNA]</scope>
    <source>
        <strain evidence="22 23">M1-21</strain>
    </source>
</reference>
<evidence type="ECO:0000256" key="20">
    <source>
        <dbReference type="SAM" id="Phobius"/>
    </source>
</evidence>
<evidence type="ECO:0000256" key="2">
    <source>
        <dbReference type="ARBA" id="ARBA00004673"/>
    </source>
</evidence>
<dbReference type="PANTHER" id="PTHR33751">
    <property type="entry name" value="CBB3-TYPE CYTOCHROME C OXIDASE SUBUNIT FIXP"/>
    <property type="match status" value="1"/>
</dbReference>
<organism evidence="22 23">
    <name type="scientific">Uliginosibacterium sediminicola</name>
    <dbReference type="NCBI Taxonomy" id="2024550"/>
    <lineage>
        <taxon>Bacteria</taxon>
        <taxon>Pseudomonadati</taxon>
        <taxon>Pseudomonadota</taxon>
        <taxon>Betaproteobacteria</taxon>
        <taxon>Rhodocyclales</taxon>
        <taxon>Zoogloeaceae</taxon>
        <taxon>Uliginosibacterium</taxon>
    </lineage>
</organism>
<comment type="subcellular location">
    <subcellularLocation>
        <location evidence="1 19">Cell inner membrane</location>
    </subcellularLocation>
</comment>
<dbReference type="SUPFAM" id="SSF46626">
    <property type="entry name" value="Cytochrome c"/>
    <property type="match status" value="2"/>
</dbReference>
<dbReference type="InterPro" id="IPR036909">
    <property type="entry name" value="Cyt_c-like_dom_sf"/>
</dbReference>
<dbReference type="InterPro" id="IPR009056">
    <property type="entry name" value="Cyt_c-like_dom"/>
</dbReference>
<keyword evidence="9 20" id="KW-0812">Transmembrane</keyword>
<keyword evidence="18 19" id="KW-0472">Membrane</keyword>
<dbReference type="Proteomes" id="UP001410394">
    <property type="component" value="Unassembled WGS sequence"/>
</dbReference>
<dbReference type="InterPro" id="IPR032858">
    <property type="entry name" value="CcoP_N"/>
</dbReference>